<dbReference type="AlphaFoldDB" id="A0A2P2E920"/>
<comment type="caution">
    <text evidence="2">The sequence shown here is derived from an EMBL/GenBank/DDBJ whole genome shotgun (WGS) entry which is preliminary data.</text>
</comment>
<feature type="chain" id="PRO_5015152257" evidence="1">
    <location>
        <begin position="25"/>
        <end position="305"/>
    </location>
</feature>
<evidence type="ECO:0000313" key="3">
    <source>
        <dbReference type="Proteomes" id="UP000245086"/>
    </source>
</evidence>
<keyword evidence="1" id="KW-0732">Signal</keyword>
<proteinExistence type="predicted"/>
<feature type="signal peptide" evidence="1">
    <location>
        <begin position="1"/>
        <end position="24"/>
    </location>
</feature>
<keyword evidence="3" id="KW-1185">Reference proteome</keyword>
<reference evidence="2 3" key="1">
    <citation type="journal article" date="2018" name="Genome Announc.">
        <title>Draft Genome Sequence of "Candidatus Phycosocius bacilliformis," an Alphaproteobacterial Ectosymbiont of the Hydrocarbon-Producing Green Alga Botryococcus braunii.</title>
        <authorList>
            <person name="Tanabe Y."/>
            <person name="Yamaguchi H."/>
            <person name="Watanabe M.M."/>
        </authorList>
    </citation>
    <scope>NUCLEOTIDE SEQUENCE [LARGE SCALE GENOMIC DNA]</scope>
    <source>
        <strain evidence="2 3">BOTRYCO-2</strain>
    </source>
</reference>
<accession>A0A2P2E920</accession>
<gene>
    <name evidence="2" type="ORF">PbB2_01234</name>
</gene>
<evidence type="ECO:0000256" key="1">
    <source>
        <dbReference type="SAM" id="SignalP"/>
    </source>
</evidence>
<organism evidence="2 3">
    <name type="scientific">Candidatus Phycosocius bacilliformis</name>
    <dbReference type="NCBI Taxonomy" id="1445552"/>
    <lineage>
        <taxon>Bacteria</taxon>
        <taxon>Pseudomonadati</taxon>
        <taxon>Pseudomonadota</taxon>
        <taxon>Alphaproteobacteria</taxon>
        <taxon>Caulobacterales</taxon>
        <taxon>Caulobacterales incertae sedis</taxon>
        <taxon>Candidatus Phycosocius</taxon>
    </lineage>
</organism>
<evidence type="ECO:0000313" key="2">
    <source>
        <dbReference type="EMBL" id="GBF57567.1"/>
    </source>
</evidence>
<protein>
    <submittedName>
        <fullName evidence="2">Uncharacterized protein</fullName>
    </submittedName>
</protein>
<dbReference type="Proteomes" id="UP000245086">
    <property type="component" value="Unassembled WGS sequence"/>
</dbReference>
<sequence>MSVSIRYMTAMTLAFIGMASAAQAGGCNTCGGGGGNHTTNIPVVKGPSGGCCGSANGHIIGVPNVYVPGPNVNVNVGGSYFGGTNVTVGGNTFVGGSTTIIGGSGGGGGGVYIGGGGGSFVSPAPVTAGIIDGLQVGGEQAQTVMEQFEDTRTVTETVAIRAVCMDDRGMPHPASRTNGDADIGAEFDGEVFRCMAGTRMEITVGKVINGQTSFDGGSTMSCQKGQALVYRRKANELAGSVQCVAQKPEADCNERSLLRRFGPGIKYAKVTRTETFTNTRQVVRQQQATFRSSMFVDGGVGQGVF</sequence>
<dbReference type="EMBL" id="BFBR01000003">
    <property type="protein sequence ID" value="GBF57567.1"/>
    <property type="molecule type" value="Genomic_DNA"/>
</dbReference>
<name>A0A2P2E920_9PROT</name>